<evidence type="ECO:0000256" key="1">
    <source>
        <dbReference type="SAM" id="Phobius"/>
    </source>
</evidence>
<keyword evidence="1" id="KW-0812">Transmembrane</keyword>
<feature type="transmembrane region" description="Helical" evidence="1">
    <location>
        <begin position="60"/>
        <end position="78"/>
    </location>
</feature>
<keyword evidence="2" id="KW-0496">Mitochondrion</keyword>
<name>G9HRI5_9SPIT</name>
<geneLocation type="mitochondrion" evidence="2"/>
<proteinExistence type="predicted"/>
<accession>G9HRI5</accession>
<keyword evidence="1" id="KW-0472">Membrane</keyword>
<dbReference type="EMBL" id="JN383843">
    <property type="protein sequence ID" value="AEV66696.1"/>
    <property type="molecule type" value="Genomic_DNA"/>
</dbReference>
<reference evidence="2" key="1">
    <citation type="journal article" date="2012" name="Genome Biol. Evol.">
        <title>The Oxytricha trifallax Mitochondrial Genome.</title>
        <authorList>
            <person name="Swart E.C."/>
            <person name="Nowacki M."/>
            <person name="Shum J."/>
            <person name="Stiles H."/>
            <person name="Higgins B.P."/>
            <person name="Doak T.G."/>
            <person name="Schotanus K."/>
            <person name="Magrini V.J."/>
            <person name="Minx P."/>
            <person name="Mardis E.R."/>
            <person name="Landweber L.F."/>
        </authorList>
    </citation>
    <scope>NUCLEOTIDE SEQUENCE</scope>
</reference>
<protein>
    <submittedName>
        <fullName evidence="2">Uncharacterized protein</fullName>
    </submittedName>
</protein>
<organism evidence="2">
    <name type="scientific">Oxytricha trifallax</name>
    <dbReference type="NCBI Taxonomy" id="1172189"/>
    <lineage>
        <taxon>Eukaryota</taxon>
        <taxon>Sar</taxon>
        <taxon>Alveolata</taxon>
        <taxon>Ciliophora</taxon>
        <taxon>Intramacronucleata</taxon>
        <taxon>Spirotrichea</taxon>
        <taxon>Stichotrichia</taxon>
        <taxon>Sporadotrichida</taxon>
        <taxon>Oxytrichidae</taxon>
        <taxon>Oxytrichinae</taxon>
        <taxon>Oxytricha</taxon>
    </lineage>
</organism>
<sequence length="140" mass="16882">MKKTKIRFCGFWYKTIFLGNVFLYDTIEMRYTKQDTTEEDEMKLENRLEAIKWKWDFQNVLAFLIIAVFTWLVFKSYLDVVLKDLFPSFYDTERFDVLSSYALKSIFETKSFFSIPSWLVFVNKLFIKTLVSSVMCLKIF</sequence>
<evidence type="ECO:0000313" key="2">
    <source>
        <dbReference type="EMBL" id="AEV66696.1"/>
    </source>
</evidence>
<keyword evidence="1" id="KW-1133">Transmembrane helix</keyword>
<gene>
    <name evidence="2" type="primary">orf584</name>
</gene>
<dbReference type="AlphaFoldDB" id="G9HRI5"/>
<feature type="transmembrane region" description="Helical" evidence="1">
    <location>
        <begin position="115"/>
        <end position="137"/>
    </location>
</feature>